<evidence type="ECO:0000313" key="5">
    <source>
        <dbReference type="EMBL" id="KAI3428085.1"/>
    </source>
</evidence>
<evidence type="ECO:0000313" key="6">
    <source>
        <dbReference type="Proteomes" id="UP001055712"/>
    </source>
</evidence>
<feature type="repeat" description="ANK" evidence="3">
    <location>
        <begin position="50"/>
        <end position="82"/>
    </location>
</feature>
<dbReference type="AlphaFoldDB" id="A0A9D4YVC4"/>
<dbReference type="PANTHER" id="PTHR24189">
    <property type="entry name" value="MYOTROPHIN"/>
    <property type="match status" value="1"/>
</dbReference>
<evidence type="ECO:0000256" key="2">
    <source>
        <dbReference type="ARBA" id="ARBA00023043"/>
    </source>
</evidence>
<feature type="region of interest" description="Disordered" evidence="4">
    <location>
        <begin position="208"/>
        <end position="228"/>
    </location>
</feature>
<sequence length="235" mass="25018">MGAAFTKCWAEEFGPQDEAYSMAARGDAEGLKRYLSAGNDPNAPAPWLATRELLLHRAAREGQEQCIRILLQAGAFIDVDSADGTALMCAARWGHIEAADLLLSHDADARAVFKNKTAAVVAAEAGHAELASLLKHTATEQGKDLARVQARLLRRQQADAAVELKSLLAIEQEHREVAAVDQDIVAKRLGLERFLTCVLKPCGAPRGGRGALHPTARGPVRLTPGSSSTLAVAVT</sequence>
<keyword evidence="1" id="KW-0677">Repeat</keyword>
<protein>
    <submittedName>
        <fullName evidence="5">Uncharacterized protein</fullName>
    </submittedName>
</protein>
<evidence type="ECO:0000256" key="1">
    <source>
        <dbReference type="ARBA" id="ARBA00022737"/>
    </source>
</evidence>
<dbReference type="Gene3D" id="1.25.40.20">
    <property type="entry name" value="Ankyrin repeat-containing domain"/>
    <property type="match status" value="1"/>
</dbReference>
<dbReference type="InterPro" id="IPR002110">
    <property type="entry name" value="Ankyrin_rpt"/>
</dbReference>
<comment type="caution">
    <text evidence="5">The sequence shown here is derived from an EMBL/GenBank/DDBJ whole genome shotgun (WGS) entry which is preliminary data.</text>
</comment>
<reference evidence="5" key="2">
    <citation type="submission" date="2020-11" db="EMBL/GenBank/DDBJ databases">
        <authorList>
            <person name="Cecchin M."/>
            <person name="Marcolungo L."/>
            <person name="Rossato M."/>
            <person name="Girolomoni L."/>
            <person name="Cosentino E."/>
            <person name="Cuine S."/>
            <person name="Li-Beisson Y."/>
            <person name="Delledonne M."/>
            <person name="Ballottari M."/>
        </authorList>
    </citation>
    <scope>NUCLEOTIDE SEQUENCE</scope>
    <source>
        <strain evidence="5">211/11P</strain>
        <tissue evidence="5">Whole cell</tissue>
    </source>
</reference>
<dbReference type="PANTHER" id="PTHR24189:SF50">
    <property type="entry name" value="ANKYRIN REPEAT AND SOCS BOX PROTEIN 2"/>
    <property type="match status" value="1"/>
</dbReference>
<dbReference type="InterPro" id="IPR036770">
    <property type="entry name" value="Ankyrin_rpt-contain_sf"/>
</dbReference>
<accession>A0A9D4YVC4</accession>
<dbReference type="Proteomes" id="UP001055712">
    <property type="component" value="Unassembled WGS sequence"/>
</dbReference>
<keyword evidence="2 3" id="KW-0040">ANK repeat</keyword>
<reference evidence="5" key="1">
    <citation type="journal article" date="2019" name="Plant J.">
        <title>Chlorella vulgaris genome assembly and annotation reveals the molecular basis for metabolic acclimation to high light conditions.</title>
        <authorList>
            <person name="Cecchin M."/>
            <person name="Marcolungo L."/>
            <person name="Rossato M."/>
            <person name="Girolomoni L."/>
            <person name="Cosentino E."/>
            <person name="Cuine S."/>
            <person name="Li-Beisson Y."/>
            <person name="Delledonne M."/>
            <person name="Ballottari M."/>
        </authorList>
    </citation>
    <scope>NUCLEOTIDE SEQUENCE</scope>
    <source>
        <strain evidence="5">211/11P</strain>
    </source>
</reference>
<evidence type="ECO:0000256" key="3">
    <source>
        <dbReference type="PROSITE-ProRule" id="PRU00023"/>
    </source>
</evidence>
<keyword evidence="6" id="KW-1185">Reference proteome</keyword>
<name>A0A9D4YVC4_CHLVU</name>
<dbReference type="InterPro" id="IPR050745">
    <property type="entry name" value="Multifunctional_regulatory"/>
</dbReference>
<dbReference type="PROSITE" id="PS50088">
    <property type="entry name" value="ANK_REPEAT"/>
    <property type="match status" value="1"/>
</dbReference>
<dbReference type="OrthoDB" id="6156898at2759"/>
<dbReference type="SMART" id="SM00248">
    <property type="entry name" value="ANK"/>
    <property type="match status" value="3"/>
</dbReference>
<dbReference type="Pfam" id="PF12796">
    <property type="entry name" value="Ank_2"/>
    <property type="match status" value="1"/>
</dbReference>
<gene>
    <name evidence="5" type="ORF">D9Q98_006469</name>
</gene>
<dbReference type="SUPFAM" id="SSF48403">
    <property type="entry name" value="Ankyrin repeat"/>
    <property type="match status" value="1"/>
</dbReference>
<proteinExistence type="predicted"/>
<dbReference type="EMBL" id="SIDB01000009">
    <property type="protein sequence ID" value="KAI3428085.1"/>
    <property type="molecule type" value="Genomic_DNA"/>
</dbReference>
<evidence type="ECO:0000256" key="4">
    <source>
        <dbReference type="SAM" id="MobiDB-lite"/>
    </source>
</evidence>
<organism evidence="5 6">
    <name type="scientific">Chlorella vulgaris</name>
    <name type="common">Green alga</name>
    <dbReference type="NCBI Taxonomy" id="3077"/>
    <lineage>
        <taxon>Eukaryota</taxon>
        <taxon>Viridiplantae</taxon>
        <taxon>Chlorophyta</taxon>
        <taxon>core chlorophytes</taxon>
        <taxon>Trebouxiophyceae</taxon>
        <taxon>Chlorellales</taxon>
        <taxon>Chlorellaceae</taxon>
        <taxon>Chlorella clade</taxon>
        <taxon>Chlorella</taxon>
    </lineage>
</organism>